<evidence type="ECO:0000256" key="1">
    <source>
        <dbReference type="SAM" id="MobiDB-lite"/>
    </source>
</evidence>
<keyword evidence="2" id="KW-0812">Transmembrane</keyword>
<proteinExistence type="predicted"/>
<feature type="transmembrane region" description="Helical" evidence="2">
    <location>
        <begin position="46"/>
        <end position="67"/>
    </location>
</feature>
<gene>
    <name evidence="3" type="ORF">CMASS_07275</name>
</gene>
<feature type="compositionally biased region" description="Low complexity" evidence="1">
    <location>
        <begin position="230"/>
        <end position="249"/>
    </location>
</feature>
<feature type="region of interest" description="Disordered" evidence="1">
    <location>
        <begin position="230"/>
        <end position="264"/>
    </location>
</feature>
<protein>
    <recommendedName>
        <fullName evidence="5">DUF4191 domain-containing protein</fullName>
    </recommendedName>
</protein>
<dbReference type="InterPro" id="IPR025445">
    <property type="entry name" value="DUF4191"/>
</dbReference>
<keyword evidence="4" id="KW-1185">Reference proteome</keyword>
<evidence type="ECO:0000256" key="2">
    <source>
        <dbReference type="SAM" id="Phobius"/>
    </source>
</evidence>
<feature type="transmembrane region" description="Helical" evidence="2">
    <location>
        <begin position="73"/>
        <end position="91"/>
    </location>
</feature>
<organism evidence="3 4">
    <name type="scientific">Corynebacterium massiliense DSM 45435</name>
    <dbReference type="NCBI Taxonomy" id="1121364"/>
    <lineage>
        <taxon>Bacteria</taxon>
        <taxon>Bacillati</taxon>
        <taxon>Actinomycetota</taxon>
        <taxon>Actinomycetes</taxon>
        <taxon>Mycobacteriales</taxon>
        <taxon>Corynebacteriaceae</taxon>
        <taxon>Corynebacterium</taxon>
    </lineage>
</organism>
<name>A0ABY7U8G3_9CORY</name>
<dbReference type="RefSeq" id="WP_022862360.1">
    <property type="nucleotide sequence ID" value="NZ_ATVG01000001.1"/>
</dbReference>
<feature type="compositionally biased region" description="Basic residues" evidence="1">
    <location>
        <begin position="250"/>
        <end position="264"/>
    </location>
</feature>
<evidence type="ECO:0000313" key="4">
    <source>
        <dbReference type="Proteomes" id="UP001220064"/>
    </source>
</evidence>
<reference evidence="3 4" key="1">
    <citation type="submission" date="2020-10" db="EMBL/GenBank/DDBJ databases">
        <title>Complete genome sequence of Corynebacterium massiliense DSM 45435, type strain of Corynebacterium massiliense.</title>
        <authorList>
            <person name="Busche T."/>
            <person name="Kalinowski J."/>
            <person name="Ruckert C."/>
        </authorList>
    </citation>
    <scope>NUCLEOTIDE SEQUENCE [LARGE SCALE GENOMIC DNA]</scope>
    <source>
        <strain evidence="3 4">DSM 45435</strain>
    </source>
</reference>
<keyword evidence="2" id="KW-1133">Transmembrane helix</keyword>
<evidence type="ECO:0000313" key="3">
    <source>
        <dbReference type="EMBL" id="WCZ32889.1"/>
    </source>
</evidence>
<dbReference type="Pfam" id="PF13829">
    <property type="entry name" value="DUF4191"/>
    <property type="match status" value="1"/>
</dbReference>
<accession>A0ABY7U8G3</accession>
<sequence length="264" mass="30052">MAKGEDKAALKAAKKREKLAKRERNKQQRSQMWQAFNMQRKQDKALIPLMLAAILGVGLVFFLIGWLFHGQWFMLPIGLVIGFALAMFIFTRRLERDMYKQVEDKPGVAGWALEQQLRNTMGVAWKVEPGVGVTKQQDLVHRVIGNPGVIFVGEGDQKRLRPTINQMKKRVDKLVAGVPIYEVFVGHGEGEVPVSKLRSHIMRLPRNYNKDEVYETARRIEAMDALPGQMPGMPKGPMPQQAKNPAGMNRRMRRAAARQNKKKK</sequence>
<evidence type="ECO:0008006" key="5">
    <source>
        <dbReference type="Google" id="ProtNLM"/>
    </source>
</evidence>
<dbReference type="EMBL" id="CP063189">
    <property type="protein sequence ID" value="WCZ32889.1"/>
    <property type="molecule type" value="Genomic_DNA"/>
</dbReference>
<dbReference type="Proteomes" id="UP001220064">
    <property type="component" value="Chromosome"/>
</dbReference>
<keyword evidence="2" id="KW-0472">Membrane</keyword>